<accession>A0A381WBW0</accession>
<reference evidence="1" key="1">
    <citation type="submission" date="2018-05" db="EMBL/GenBank/DDBJ databases">
        <authorList>
            <person name="Lanie J.A."/>
            <person name="Ng W.-L."/>
            <person name="Kazmierczak K.M."/>
            <person name="Andrzejewski T.M."/>
            <person name="Davidsen T.M."/>
            <person name="Wayne K.J."/>
            <person name="Tettelin H."/>
            <person name="Glass J.I."/>
            <person name="Rusch D."/>
            <person name="Podicherti R."/>
            <person name="Tsui H.-C.T."/>
            <person name="Winkler M.E."/>
        </authorList>
    </citation>
    <scope>NUCLEOTIDE SEQUENCE</scope>
</reference>
<feature type="non-terminal residue" evidence="1">
    <location>
        <position position="57"/>
    </location>
</feature>
<name>A0A381WBW0_9ZZZZ</name>
<protein>
    <recommendedName>
        <fullName evidence="2">D-isomer specific 2-hydroxyacid dehydrogenase catalytic domain-containing protein</fullName>
    </recommendedName>
</protein>
<proteinExistence type="predicted"/>
<sequence length="57" mass="6439">MKKIAILGPIHNDGWEFLQKLQYDVIEITDITKENLIKELSDVDGIILRTATLSADV</sequence>
<organism evidence="1">
    <name type="scientific">marine metagenome</name>
    <dbReference type="NCBI Taxonomy" id="408172"/>
    <lineage>
        <taxon>unclassified sequences</taxon>
        <taxon>metagenomes</taxon>
        <taxon>ecological metagenomes</taxon>
    </lineage>
</organism>
<evidence type="ECO:0008006" key="2">
    <source>
        <dbReference type="Google" id="ProtNLM"/>
    </source>
</evidence>
<gene>
    <name evidence="1" type="ORF">METZ01_LOCUS102281</name>
</gene>
<dbReference type="EMBL" id="UINC01011172">
    <property type="protein sequence ID" value="SVA49427.1"/>
    <property type="molecule type" value="Genomic_DNA"/>
</dbReference>
<dbReference type="AlphaFoldDB" id="A0A381WBW0"/>
<evidence type="ECO:0000313" key="1">
    <source>
        <dbReference type="EMBL" id="SVA49427.1"/>
    </source>
</evidence>
<dbReference type="SUPFAM" id="SSF52283">
    <property type="entry name" value="Formate/glycerate dehydrogenase catalytic domain-like"/>
    <property type="match status" value="1"/>
</dbReference>
<dbReference type="Gene3D" id="3.40.50.720">
    <property type="entry name" value="NAD(P)-binding Rossmann-like Domain"/>
    <property type="match status" value="1"/>
</dbReference>